<protein>
    <submittedName>
        <fullName evidence="1">Uncharacterized protein</fullName>
    </submittedName>
</protein>
<reference evidence="1" key="1">
    <citation type="submission" date="2018-02" db="EMBL/GenBank/DDBJ databases">
        <title>Rhizophora mucronata_Transcriptome.</title>
        <authorList>
            <person name="Meera S.P."/>
            <person name="Sreeshan A."/>
            <person name="Augustine A."/>
        </authorList>
    </citation>
    <scope>NUCLEOTIDE SEQUENCE</scope>
    <source>
        <tissue evidence="1">Leaf</tissue>
    </source>
</reference>
<accession>A0A2P2P5A7</accession>
<sequence length="45" mass="5246">MLILCSLKRIHVVSILVWLCMQSLMKTFYLCQYKSTTGNYVSICN</sequence>
<evidence type="ECO:0000313" key="1">
    <source>
        <dbReference type="EMBL" id="MBX49869.1"/>
    </source>
</evidence>
<dbReference type="AlphaFoldDB" id="A0A2P2P5A7"/>
<organism evidence="1">
    <name type="scientific">Rhizophora mucronata</name>
    <name type="common">Asiatic mangrove</name>
    <dbReference type="NCBI Taxonomy" id="61149"/>
    <lineage>
        <taxon>Eukaryota</taxon>
        <taxon>Viridiplantae</taxon>
        <taxon>Streptophyta</taxon>
        <taxon>Embryophyta</taxon>
        <taxon>Tracheophyta</taxon>
        <taxon>Spermatophyta</taxon>
        <taxon>Magnoliopsida</taxon>
        <taxon>eudicotyledons</taxon>
        <taxon>Gunneridae</taxon>
        <taxon>Pentapetalae</taxon>
        <taxon>rosids</taxon>
        <taxon>fabids</taxon>
        <taxon>Malpighiales</taxon>
        <taxon>Rhizophoraceae</taxon>
        <taxon>Rhizophora</taxon>
    </lineage>
</organism>
<dbReference type="EMBL" id="GGEC01069385">
    <property type="protein sequence ID" value="MBX49869.1"/>
    <property type="molecule type" value="Transcribed_RNA"/>
</dbReference>
<name>A0A2P2P5A7_RHIMU</name>
<proteinExistence type="predicted"/>